<evidence type="ECO:0000256" key="1">
    <source>
        <dbReference type="SAM" id="MobiDB-lite"/>
    </source>
</evidence>
<protein>
    <submittedName>
        <fullName evidence="3">Uncharacterized protein</fullName>
    </submittedName>
</protein>
<accession>A0ABW3LJH5</accession>
<gene>
    <name evidence="3" type="ORF">ACFQ3N_08965</name>
</gene>
<dbReference type="EMBL" id="JBHTKJ010000021">
    <property type="protein sequence ID" value="MFD1038521.1"/>
    <property type="molecule type" value="Genomic_DNA"/>
</dbReference>
<evidence type="ECO:0000256" key="2">
    <source>
        <dbReference type="SAM" id="Phobius"/>
    </source>
</evidence>
<name>A0ABW3LJH5_9BACI</name>
<comment type="caution">
    <text evidence="3">The sequence shown here is derived from an EMBL/GenBank/DDBJ whole genome shotgun (WGS) entry which is preliminary data.</text>
</comment>
<keyword evidence="2" id="KW-0812">Transmembrane</keyword>
<evidence type="ECO:0000313" key="3">
    <source>
        <dbReference type="EMBL" id="MFD1038521.1"/>
    </source>
</evidence>
<sequence length="164" mass="18168">MGNLFEAITGNFFIIVVIIAGIIGFLRDSSAKQKQQERKPSNTPRSTSTPSGGRSRSQGDYRGNQSQQTVSSTSIQDQQNEQMKQVADRMGAKKGIEELPHDAIIGNTLREPPKEELSHDQLKLRQQIGNNLTKKGLVNGIIMAEVLGPPRAKKPYRSVISERR</sequence>
<organism evidence="3 4">
    <name type="scientific">Virgibacillus byunsanensis</name>
    <dbReference type="NCBI Taxonomy" id="570945"/>
    <lineage>
        <taxon>Bacteria</taxon>
        <taxon>Bacillati</taxon>
        <taxon>Bacillota</taxon>
        <taxon>Bacilli</taxon>
        <taxon>Bacillales</taxon>
        <taxon>Bacillaceae</taxon>
        <taxon>Virgibacillus</taxon>
    </lineage>
</organism>
<feature type="compositionally biased region" description="Low complexity" evidence="1">
    <location>
        <begin position="41"/>
        <end position="58"/>
    </location>
</feature>
<dbReference type="Proteomes" id="UP001597040">
    <property type="component" value="Unassembled WGS sequence"/>
</dbReference>
<feature type="compositionally biased region" description="Low complexity" evidence="1">
    <location>
        <begin position="65"/>
        <end position="79"/>
    </location>
</feature>
<dbReference type="RefSeq" id="WP_390361573.1">
    <property type="nucleotide sequence ID" value="NZ_JBHTKJ010000021.1"/>
</dbReference>
<reference evidence="4" key="1">
    <citation type="journal article" date="2019" name="Int. J. Syst. Evol. Microbiol.">
        <title>The Global Catalogue of Microorganisms (GCM) 10K type strain sequencing project: providing services to taxonomists for standard genome sequencing and annotation.</title>
        <authorList>
            <consortium name="The Broad Institute Genomics Platform"/>
            <consortium name="The Broad Institute Genome Sequencing Center for Infectious Disease"/>
            <person name="Wu L."/>
            <person name="Ma J."/>
        </authorList>
    </citation>
    <scope>NUCLEOTIDE SEQUENCE [LARGE SCALE GENOMIC DNA]</scope>
    <source>
        <strain evidence="4">CCUG 56754</strain>
    </source>
</reference>
<evidence type="ECO:0000313" key="4">
    <source>
        <dbReference type="Proteomes" id="UP001597040"/>
    </source>
</evidence>
<keyword evidence="2" id="KW-0472">Membrane</keyword>
<feature type="transmembrane region" description="Helical" evidence="2">
    <location>
        <begin position="6"/>
        <end position="26"/>
    </location>
</feature>
<feature type="compositionally biased region" description="Basic and acidic residues" evidence="1">
    <location>
        <begin position="86"/>
        <end position="101"/>
    </location>
</feature>
<feature type="region of interest" description="Disordered" evidence="1">
    <location>
        <begin position="33"/>
        <end position="101"/>
    </location>
</feature>
<proteinExistence type="predicted"/>
<keyword evidence="2" id="KW-1133">Transmembrane helix</keyword>
<keyword evidence="4" id="KW-1185">Reference proteome</keyword>